<dbReference type="Gene3D" id="3.40.50.300">
    <property type="entry name" value="P-loop containing nucleotide triphosphate hydrolases"/>
    <property type="match status" value="1"/>
</dbReference>
<proteinExistence type="predicted"/>
<dbReference type="EMBL" id="JAVHNR010000001">
    <property type="protein sequence ID" value="KAK6357621.1"/>
    <property type="molecule type" value="Genomic_DNA"/>
</dbReference>
<comment type="caution">
    <text evidence="5">The sequence shown here is derived from an EMBL/GenBank/DDBJ whole genome shotgun (WGS) entry which is preliminary data.</text>
</comment>
<gene>
    <name evidence="5" type="ORF">TWF718_001929</name>
</gene>
<dbReference type="Pfam" id="PF01048">
    <property type="entry name" value="PNP_UDP_1"/>
    <property type="match status" value="1"/>
</dbReference>
<dbReference type="PRINTS" id="PR00364">
    <property type="entry name" value="DISEASERSIST"/>
</dbReference>
<feature type="region of interest" description="Disordered" evidence="2">
    <location>
        <begin position="287"/>
        <end position="311"/>
    </location>
</feature>
<dbReference type="Pfam" id="PF13374">
    <property type="entry name" value="TPR_10"/>
    <property type="match status" value="1"/>
</dbReference>
<dbReference type="InterPro" id="IPR035994">
    <property type="entry name" value="Nucleoside_phosphorylase_sf"/>
</dbReference>
<evidence type="ECO:0000256" key="2">
    <source>
        <dbReference type="SAM" id="MobiDB-lite"/>
    </source>
</evidence>
<feature type="domain" description="Nucleoside phosphorylase" evidence="4">
    <location>
        <begin position="13"/>
        <end position="279"/>
    </location>
</feature>
<dbReference type="Pfam" id="PF00931">
    <property type="entry name" value="NB-ARC"/>
    <property type="match status" value="1"/>
</dbReference>
<evidence type="ECO:0000256" key="1">
    <source>
        <dbReference type="PROSITE-ProRule" id="PRU00339"/>
    </source>
</evidence>
<keyword evidence="6" id="KW-1185">Reference proteome</keyword>
<dbReference type="Gene3D" id="3.40.50.1580">
    <property type="entry name" value="Nucleoside phosphorylase domain"/>
    <property type="match status" value="1"/>
</dbReference>
<dbReference type="SUPFAM" id="SSF53167">
    <property type="entry name" value="Purine and uridine phosphorylases"/>
    <property type="match status" value="1"/>
</dbReference>
<dbReference type="SMART" id="SM00028">
    <property type="entry name" value="TPR"/>
    <property type="match status" value="2"/>
</dbReference>
<dbReference type="GO" id="GO:0043531">
    <property type="term" value="F:ADP binding"/>
    <property type="evidence" value="ECO:0007669"/>
    <property type="project" value="InterPro"/>
</dbReference>
<protein>
    <submittedName>
        <fullName evidence="5">Uncharacterized protein</fullName>
    </submittedName>
</protein>
<dbReference type="AlphaFoldDB" id="A0AAN8N1J0"/>
<dbReference type="InterPro" id="IPR053137">
    <property type="entry name" value="NLR-like"/>
</dbReference>
<dbReference type="Proteomes" id="UP001313282">
    <property type="component" value="Unassembled WGS sequence"/>
</dbReference>
<evidence type="ECO:0000313" key="5">
    <source>
        <dbReference type="EMBL" id="KAK6357621.1"/>
    </source>
</evidence>
<dbReference type="SUPFAM" id="SSF52540">
    <property type="entry name" value="P-loop containing nucleoside triphosphate hydrolases"/>
    <property type="match status" value="1"/>
</dbReference>
<dbReference type="PROSITE" id="PS50005">
    <property type="entry name" value="TPR"/>
    <property type="match status" value="1"/>
</dbReference>
<sequence>MASTTKLLEDCKIVWLCPLEIELRAAIAMLDSVFEDIPSRARGQNVIYTIGKIASHTVAVVGYYQEHGLGVSGSMAAEVLRDLPNLEMGLLVGIAGGIPSPTRDIRLGDVAVAVPEGDRPGVVGYDLGRAGDNGTFELKHWQNATHPLLRSIINIIRAHGESKFRRHLRVTEDRPEFQIPGSPPYNGEWSPTQGSQVLDHPAVHYGTILSGNSVIKSKEKRDHLRDKYHGIAVEMEAAGMMTRLPVAVIRGISDFADSEKNDTWQPYAAITAAAYAKEVLTRLPSYRHESPTTSPLVSTPSTFSTPPSTPLLVQPSTPFSDQDVRLADALPESWAFVGRDEELGYLEEELGFQAQRLLQKSTVGLWGLSGVGKSQLAASFVRQQRFKHPEREIFWVNGESQEAFEQSVISMLKASHSPIPSESVHPAESSDEQRMRLVNLFFAELGRLEGSNWLLVVDGINDKPHPIPKHPVHVQFNIHNFLARLKRGYILLTARRRDVVEDYHLSYEVKGLKDSDAIKLLQLKVSKKLLEEGDVRELVTLLKGLPLALRLAVSSISRYRYTVAAYVKEWKKQESNGELLGGGESLSQSMELSFKDLETENPTAAKLLTLFSFLDHRDLWYDLCLGARATNDLSLGWLRHLAARQTPFRGFYPILADLSFIELKSCAGGRQIWETHPAIQVVAKQRAIAYEQEYISSAISLVAVQVPRSYEADFWERMRRLEPHVNQCWSYIEQGRWGPNTNLLDLESLGRVFRHLGRYERAALIYRMIKSGLGMGPPSIAKSELLADVFTNLGLVRTGQRQFNRALQLFQSSLDLRRKLGILTPDAAMSILYNKAVVFVMVGSQEEAETRLRIAANYFSVPSGDLYGFTINERNRLHIRILKDIGELLLQKDSAYSAAELFKQILDSPKRVLGPSHPTIVSVKLNLGRAYVKLDQFTAARGLLREVIAVYTEWWGEYHPDTMRAVDELALAFMKEGEKKEGARVPAVVELQTAERLWKQVLSFYRDTYGDGSDIAHRVESNLRCLRTLTGKHIKHTK</sequence>
<dbReference type="PANTHER" id="PTHR46082">
    <property type="entry name" value="ATP/GTP-BINDING PROTEIN-RELATED"/>
    <property type="match status" value="1"/>
</dbReference>
<evidence type="ECO:0000259" key="3">
    <source>
        <dbReference type="Pfam" id="PF00931"/>
    </source>
</evidence>
<dbReference type="InterPro" id="IPR027417">
    <property type="entry name" value="P-loop_NTPase"/>
</dbReference>
<dbReference type="InterPro" id="IPR019734">
    <property type="entry name" value="TPR_rpt"/>
</dbReference>
<dbReference type="InterPro" id="IPR002182">
    <property type="entry name" value="NB-ARC"/>
</dbReference>
<dbReference type="InterPro" id="IPR011990">
    <property type="entry name" value="TPR-like_helical_dom_sf"/>
</dbReference>
<dbReference type="GO" id="GO:0009116">
    <property type="term" value="P:nucleoside metabolic process"/>
    <property type="evidence" value="ECO:0007669"/>
    <property type="project" value="InterPro"/>
</dbReference>
<keyword evidence="1" id="KW-0802">TPR repeat</keyword>
<dbReference type="GO" id="GO:0003824">
    <property type="term" value="F:catalytic activity"/>
    <property type="evidence" value="ECO:0007669"/>
    <property type="project" value="InterPro"/>
</dbReference>
<name>A0AAN8N1J0_9PEZI</name>
<evidence type="ECO:0000313" key="6">
    <source>
        <dbReference type="Proteomes" id="UP001313282"/>
    </source>
</evidence>
<feature type="repeat" description="TPR" evidence="1">
    <location>
        <begin position="787"/>
        <end position="820"/>
    </location>
</feature>
<dbReference type="SUPFAM" id="SSF48452">
    <property type="entry name" value="TPR-like"/>
    <property type="match status" value="1"/>
</dbReference>
<reference evidence="5 6" key="1">
    <citation type="submission" date="2019-10" db="EMBL/GenBank/DDBJ databases">
        <authorList>
            <person name="Palmer J.M."/>
        </authorList>
    </citation>
    <scope>NUCLEOTIDE SEQUENCE [LARGE SCALE GENOMIC DNA]</scope>
    <source>
        <strain evidence="5 6">TWF718</strain>
    </source>
</reference>
<accession>A0AAN8N1J0</accession>
<dbReference type="InterPro" id="IPR000845">
    <property type="entry name" value="Nucleoside_phosphorylase_d"/>
</dbReference>
<feature type="domain" description="NB-ARC" evidence="3">
    <location>
        <begin position="361"/>
        <end position="528"/>
    </location>
</feature>
<feature type="compositionally biased region" description="Low complexity" evidence="2">
    <location>
        <begin position="291"/>
        <end position="311"/>
    </location>
</feature>
<dbReference type="PANTHER" id="PTHR46082:SF11">
    <property type="entry name" value="AAA+ ATPASE DOMAIN-CONTAINING PROTEIN-RELATED"/>
    <property type="match status" value="1"/>
</dbReference>
<evidence type="ECO:0000259" key="4">
    <source>
        <dbReference type="Pfam" id="PF01048"/>
    </source>
</evidence>
<dbReference type="Gene3D" id="1.25.40.10">
    <property type="entry name" value="Tetratricopeptide repeat domain"/>
    <property type="match status" value="2"/>
</dbReference>
<organism evidence="5 6">
    <name type="scientific">Orbilia javanica</name>
    <dbReference type="NCBI Taxonomy" id="47235"/>
    <lineage>
        <taxon>Eukaryota</taxon>
        <taxon>Fungi</taxon>
        <taxon>Dikarya</taxon>
        <taxon>Ascomycota</taxon>
        <taxon>Pezizomycotina</taxon>
        <taxon>Orbiliomycetes</taxon>
        <taxon>Orbiliales</taxon>
        <taxon>Orbiliaceae</taxon>
        <taxon>Orbilia</taxon>
    </lineage>
</organism>